<dbReference type="Proteomes" id="UP000799770">
    <property type="component" value="Unassembled WGS sequence"/>
</dbReference>
<protein>
    <submittedName>
        <fullName evidence="1">Uncharacterized protein</fullName>
    </submittedName>
</protein>
<dbReference type="AlphaFoldDB" id="A0A6A5ZC95"/>
<name>A0A6A5ZC95_9PLEO</name>
<keyword evidence="2" id="KW-1185">Reference proteome</keyword>
<proteinExistence type="predicted"/>
<sequence length="143" mass="14772">YAYVGDPNLSNSTDAAEVTCRAVSPGTSDTGTFYGAPNTTDLTNSTAPSWSNVTLFIPTTGASSARVGFVSGSNSTDDIQTTGFVFYGSTVMVRGDDGTLETAWYGLPVGDTGVHALYWNDTSLGQIPLTLRSVAPSNPDSGA</sequence>
<accession>A0A6A5ZC95</accession>
<feature type="non-terminal residue" evidence="1">
    <location>
        <position position="1"/>
    </location>
</feature>
<evidence type="ECO:0000313" key="2">
    <source>
        <dbReference type="Proteomes" id="UP000799770"/>
    </source>
</evidence>
<organism evidence="1 2">
    <name type="scientific">Lophiotrema nucula</name>
    <dbReference type="NCBI Taxonomy" id="690887"/>
    <lineage>
        <taxon>Eukaryota</taxon>
        <taxon>Fungi</taxon>
        <taxon>Dikarya</taxon>
        <taxon>Ascomycota</taxon>
        <taxon>Pezizomycotina</taxon>
        <taxon>Dothideomycetes</taxon>
        <taxon>Pleosporomycetidae</taxon>
        <taxon>Pleosporales</taxon>
        <taxon>Lophiotremataceae</taxon>
        <taxon>Lophiotrema</taxon>
    </lineage>
</organism>
<dbReference type="OrthoDB" id="5230873at2759"/>
<gene>
    <name evidence="1" type="ORF">BDV96DRAFT_598792</name>
</gene>
<dbReference type="EMBL" id="ML977321">
    <property type="protein sequence ID" value="KAF2116008.1"/>
    <property type="molecule type" value="Genomic_DNA"/>
</dbReference>
<evidence type="ECO:0000313" key="1">
    <source>
        <dbReference type="EMBL" id="KAF2116008.1"/>
    </source>
</evidence>
<reference evidence="1" key="1">
    <citation type="journal article" date="2020" name="Stud. Mycol.">
        <title>101 Dothideomycetes genomes: a test case for predicting lifestyles and emergence of pathogens.</title>
        <authorList>
            <person name="Haridas S."/>
            <person name="Albert R."/>
            <person name="Binder M."/>
            <person name="Bloem J."/>
            <person name="Labutti K."/>
            <person name="Salamov A."/>
            <person name="Andreopoulos B."/>
            <person name="Baker S."/>
            <person name="Barry K."/>
            <person name="Bills G."/>
            <person name="Bluhm B."/>
            <person name="Cannon C."/>
            <person name="Castanera R."/>
            <person name="Culley D."/>
            <person name="Daum C."/>
            <person name="Ezra D."/>
            <person name="Gonzalez J."/>
            <person name="Henrissat B."/>
            <person name="Kuo A."/>
            <person name="Liang C."/>
            <person name="Lipzen A."/>
            <person name="Lutzoni F."/>
            <person name="Magnuson J."/>
            <person name="Mondo S."/>
            <person name="Nolan M."/>
            <person name="Ohm R."/>
            <person name="Pangilinan J."/>
            <person name="Park H.-J."/>
            <person name="Ramirez L."/>
            <person name="Alfaro M."/>
            <person name="Sun H."/>
            <person name="Tritt A."/>
            <person name="Yoshinaga Y."/>
            <person name="Zwiers L.-H."/>
            <person name="Turgeon B."/>
            <person name="Goodwin S."/>
            <person name="Spatafora J."/>
            <person name="Crous P."/>
            <person name="Grigoriev I."/>
        </authorList>
    </citation>
    <scope>NUCLEOTIDE SEQUENCE</scope>
    <source>
        <strain evidence="1">CBS 627.86</strain>
    </source>
</reference>